<protein>
    <submittedName>
        <fullName evidence="1">Uncharacterized protein</fullName>
    </submittedName>
</protein>
<dbReference type="Proteomes" id="UP000886595">
    <property type="component" value="Unassembled WGS sequence"/>
</dbReference>
<dbReference type="EMBL" id="JAAMPC010000017">
    <property type="protein sequence ID" value="KAG2247208.1"/>
    <property type="molecule type" value="Genomic_DNA"/>
</dbReference>
<sequence length="63" mass="7330">MLIPSQLRLVCSDSVTDCVMCAIALLIETKRRKWLEDNPLTATNDKPFLLDPSIIPWLEWMKR</sequence>
<organism evidence="1 2">
    <name type="scientific">Brassica carinata</name>
    <name type="common">Ethiopian mustard</name>
    <name type="synonym">Abyssinian cabbage</name>
    <dbReference type="NCBI Taxonomy" id="52824"/>
    <lineage>
        <taxon>Eukaryota</taxon>
        <taxon>Viridiplantae</taxon>
        <taxon>Streptophyta</taxon>
        <taxon>Embryophyta</taxon>
        <taxon>Tracheophyta</taxon>
        <taxon>Spermatophyta</taxon>
        <taxon>Magnoliopsida</taxon>
        <taxon>eudicotyledons</taxon>
        <taxon>Gunneridae</taxon>
        <taxon>Pentapetalae</taxon>
        <taxon>rosids</taxon>
        <taxon>malvids</taxon>
        <taxon>Brassicales</taxon>
        <taxon>Brassicaceae</taxon>
        <taxon>Brassiceae</taxon>
        <taxon>Brassica</taxon>
    </lineage>
</organism>
<comment type="caution">
    <text evidence="1">The sequence shown here is derived from an EMBL/GenBank/DDBJ whole genome shotgun (WGS) entry which is preliminary data.</text>
</comment>
<evidence type="ECO:0000313" key="2">
    <source>
        <dbReference type="Proteomes" id="UP000886595"/>
    </source>
</evidence>
<keyword evidence="2" id="KW-1185">Reference proteome</keyword>
<proteinExistence type="predicted"/>
<reference evidence="1 2" key="1">
    <citation type="submission" date="2020-02" db="EMBL/GenBank/DDBJ databases">
        <authorList>
            <person name="Ma Q."/>
            <person name="Huang Y."/>
            <person name="Song X."/>
            <person name="Pei D."/>
        </authorList>
    </citation>
    <scope>NUCLEOTIDE SEQUENCE [LARGE SCALE GENOMIC DNA]</scope>
    <source>
        <strain evidence="1">Sxm20200214</strain>
        <tissue evidence="1">Leaf</tissue>
    </source>
</reference>
<evidence type="ECO:0000313" key="1">
    <source>
        <dbReference type="EMBL" id="KAG2247208.1"/>
    </source>
</evidence>
<name>A0A8X7PB02_BRACI</name>
<accession>A0A8X7PB02</accession>
<gene>
    <name evidence="1" type="ORF">Bca52824_086836</name>
</gene>
<dbReference type="AlphaFoldDB" id="A0A8X7PB02"/>